<feature type="domain" description="HTH tetR-type" evidence="3">
    <location>
        <begin position="4"/>
        <end position="64"/>
    </location>
</feature>
<dbReference type="EMBL" id="FQTU01000002">
    <property type="protein sequence ID" value="SHE38847.1"/>
    <property type="molecule type" value="Genomic_DNA"/>
</dbReference>
<dbReference type="InterPro" id="IPR009057">
    <property type="entry name" value="Homeodomain-like_sf"/>
</dbReference>
<dbReference type="Proteomes" id="UP000184251">
    <property type="component" value="Unassembled WGS sequence"/>
</dbReference>
<keyword evidence="1 2" id="KW-0238">DNA-binding</keyword>
<evidence type="ECO:0000313" key="5">
    <source>
        <dbReference type="Proteomes" id="UP000184251"/>
    </source>
</evidence>
<dbReference type="Gene3D" id="1.10.357.10">
    <property type="entry name" value="Tetracycline Repressor, domain 2"/>
    <property type="match status" value="1"/>
</dbReference>
<dbReference type="SUPFAM" id="SSF46689">
    <property type="entry name" value="Homeodomain-like"/>
    <property type="match status" value="1"/>
</dbReference>
<reference evidence="4 5" key="1">
    <citation type="submission" date="2016-11" db="EMBL/GenBank/DDBJ databases">
        <authorList>
            <person name="Jaros S."/>
            <person name="Januszkiewicz K."/>
            <person name="Wedrychowicz H."/>
        </authorList>
    </citation>
    <scope>NUCLEOTIDE SEQUENCE [LARGE SCALE GENOMIC DNA]</scope>
    <source>
        <strain evidence="4 5">DSM 14828</strain>
    </source>
</reference>
<dbReference type="AlphaFoldDB" id="A0A1M4T3H3"/>
<feature type="DNA-binding region" description="H-T-H motif" evidence="2">
    <location>
        <begin position="27"/>
        <end position="46"/>
    </location>
</feature>
<evidence type="ECO:0000259" key="3">
    <source>
        <dbReference type="PROSITE" id="PS50977"/>
    </source>
</evidence>
<proteinExistence type="predicted"/>
<organism evidence="4 5">
    <name type="scientific">Alkalibacter saccharofermentans DSM 14828</name>
    <dbReference type="NCBI Taxonomy" id="1120975"/>
    <lineage>
        <taxon>Bacteria</taxon>
        <taxon>Bacillati</taxon>
        <taxon>Bacillota</taxon>
        <taxon>Clostridia</taxon>
        <taxon>Eubacteriales</taxon>
        <taxon>Eubacteriaceae</taxon>
        <taxon>Alkalibacter</taxon>
    </lineage>
</organism>
<keyword evidence="5" id="KW-1185">Reference proteome</keyword>
<dbReference type="InterPro" id="IPR001647">
    <property type="entry name" value="HTH_TetR"/>
</dbReference>
<gene>
    <name evidence="4" type="ORF">SAMN02746064_00363</name>
</gene>
<dbReference type="OrthoDB" id="9812484at2"/>
<dbReference type="Pfam" id="PF00440">
    <property type="entry name" value="TetR_N"/>
    <property type="match status" value="1"/>
</dbReference>
<evidence type="ECO:0000256" key="1">
    <source>
        <dbReference type="ARBA" id="ARBA00023125"/>
    </source>
</evidence>
<dbReference type="STRING" id="1120975.SAMN02746064_00363"/>
<name>A0A1M4T3H3_9FIRM</name>
<dbReference type="GO" id="GO:0003677">
    <property type="term" value="F:DNA binding"/>
    <property type="evidence" value="ECO:0007669"/>
    <property type="project" value="UniProtKB-UniRule"/>
</dbReference>
<dbReference type="RefSeq" id="WP_073269372.1">
    <property type="nucleotide sequence ID" value="NZ_FQTU01000002.1"/>
</dbReference>
<sequence length="227" mass="26626">MKKISAADKIYQAAKSLFYESGYYGTTTRDITTKSSTNLGLIKYYFDSKKVLAYKMISEIFDELLGSLNKYIKADEDPLFYAMVYTHVFMSMLFSDEKVESFIVESFSDEIMEEIEDAFYRSYQYDLNLKILETHAFSPEYNTHQTIQLNLFSFHNAIKSIGRMRQRGRMDINNDQFRLYIFKLILFGLGINLDDEQERMKGSFDLSNKIINDNDRLKIPSKIFLDA</sequence>
<evidence type="ECO:0000256" key="2">
    <source>
        <dbReference type="PROSITE-ProRule" id="PRU00335"/>
    </source>
</evidence>
<accession>A0A1M4T3H3</accession>
<evidence type="ECO:0000313" key="4">
    <source>
        <dbReference type="EMBL" id="SHE38847.1"/>
    </source>
</evidence>
<protein>
    <submittedName>
        <fullName evidence="4">Transcriptional regulator, TetR family</fullName>
    </submittedName>
</protein>
<dbReference type="PROSITE" id="PS50977">
    <property type="entry name" value="HTH_TETR_2"/>
    <property type="match status" value="1"/>
</dbReference>